<evidence type="ECO:0000256" key="2">
    <source>
        <dbReference type="ARBA" id="ARBA00022723"/>
    </source>
</evidence>
<proteinExistence type="predicted"/>
<keyword evidence="7" id="KW-1185">Reference proteome</keyword>
<dbReference type="Pfam" id="PF12838">
    <property type="entry name" value="Fer4_7"/>
    <property type="match status" value="1"/>
</dbReference>
<keyword evidence="4" id="KW-0411">Iron-sulfur</keyword>
<feature type="domain" description="4Fe-4S ferredoxin-type" evidence="5">
    <location>
        <begin position="102"/>
        <end position="131"/>
    </location>
</feature>
<dbReference type="Gene3D" id="3.30.70.20">
    <property type="match status" value="2"/>
</dbReference>
<dbReference type="RefSeq" id="WP_093277797.1">
    <property type="nucleotide sequence ID" value="NZ_FNDD01000028.1"/>
</dbReference>
<evidence type="ECO:0000256" key="4">
    <source>
        <dbReference type="ARBA" id="ARBA00023014"/>
    </source>
</evidence>
<dbReference type="OrthoDB" id="9808559at2"/>
<feature type="domain" description="4Fe-4S ferredoxin-type" evidence="5">
    <location>
        <begin position="65"/>
        <end position="95"/>
    </location>
</feature>
<dbReference type="PANTHER" id="PTHR43687">
    <property type="entry name" value="ADENYLYLSULFATE REDUCTASE, BETA SUBUNIT"/>
    <property type="match status" value="1"/>
</dbReference>
<organism evidence="6 7">
    <name type="scientific">Vibrio xiamenensis</name>
    <dbReference type="NCBI Taxonomy" id="861298"/>
    <lineage>
        <taxon>Bacteria</taxon>
        <taxon>Pseudomonadati</taxon>
        <taxon>Pseudomonadota</taxon>
        <taxon>Gammaproteobacteria</taxon>
        <taxon>Vibrionales</taxon>
        <taxon>Vibrionaceae</taxon>
        <taxon>Vibrio</taxon>
    </lineage>
</organism>
<dbReference type="Proteomes" id="UP000198854">
    <property type="component" value="Unassembled WGS sequence"/>
</dbReference>
<dbReference type="SUPFAM" id="SSF54862">
    <property type="entry name" value="4Fe-4S ferredoxins"/>
    <property type="match status" value="1"/>
</dbReference>
<evidence type="ECO:0000313" key="7">
    <source>
        <dbReference type="Proteomes" id="UP000198854"/>
    </source>
</evidence>
<feature type="domain" description="4Fe-4S ferredoxin-type" evidence="5">
    <location>
        <begin position="132"/>
        <end position="161"/>
    </location>
</feature>
<keyword evidence="3" id="KW-0408">Iron</keyword>
<reference evidence="7" key="1">
    <citation type="submission" date="2016-10" db="EMBL/GenBank/DDBJ databases">
        <authorList>
            <person name="Varghese N."/>
            <person name="Submissions S."/>
        </authorList>
    </citation>
    <scope>NUCLEOTIDE SEQUENCE [LARGE SCALE GENOMIC DNA]</scope>
    <source>
        <strain evidence="7">CGMCC 1.10228</strain>
    </source>
</reference>
<dbReference type="InterPro" id="IPR017900">
    <property type="entry name" value="4Fe4S_Fe_S_CS"/>
</dbReference>
<dbReference type="GO" id="GO:0046872">
    <property type="term" value="F:metal ion binding"/>
    <property type="evidence" value="ECO:0007669"/>
    <property type="project" value="UniProtKB-KW"/>
</dbReference>
<feature type="domain" description="4Fe-4S ferredoxin-type" evidence="5">
    <location>
        <begin position="32"/>
        <end position="63"/>
    </location>
</feature>
<dbReference type="Pfam" id="PF00037">
    <property type="entry name" value="Fer4"/>
    <property type="match status" value="1"/>
</dbReference>
<name>A0A1G8F3E9_9VIBR</name>
<dbReference type="STRING" id="861298.SAMN04488136_12833"/>
<dbReference type="EMBL" id="FNDD01000028">
    <property type="protein sequence ID" value="SDH76675.1"/>
    <property type="molecule type" value="Genomic_DNA"/>
</dbReference>
<dbReference type="PANTHER" id="PTHR43687:SF5">
    <property type="entry name" value="4FE-4S FERREDOXIN-TYPE DOMAIN-CONTAINING PROTEIN"/>
    <property type="match status" value="1"/>
</dbReference>
<protein>
    <submittedName>
        <fullName evidence="6">Ferredoxin-type protein NapF</fullName>
    </submittedName>
</protein>
<dbReference type="GO" id="GO:0051539">
    <property type="term" value="F:4 iron, 4 sulfur cluster binding"/>
    <property type="evidence" value="ECO:0007669"/>
    <property type="project" value="UniProtKB-KW"/>
</dbReference>
<dbReference type="AlphaFoldDB" id="A0A1G8F3E9"/>
<evidence type="ECO:0000259" key="5">
    <source>
        <dbReference type="PROSITE" id="PS51379"/>
    </source>
</evidence>
<keyword evidence="1" id="KW-0004">4Fe-4S</keyword>
<dbReference type="InterPro" id="IPR050572">
    <property type="entry name" value="Fe-S_Ferredoxin"/>
</dbReference>
<dbReference type="PROSITE" id="PS51379">
    <property type="entry name" value="4FE4S_FER_2"/>
    <property type="match status" value="4"/>
</dbReference>
<accession>A0A1G8F3E9</accession>
<dbReference type="PROSITE" id="PS00198">
    <property type="entry name" value="4FE4S_FER_1"/>
    <property type="match status" value="2"/>
</dbReference>
<evidence type="ECO:0000256" key="3">
    <source>
        <dbReference type="ARBA" id="ARBA00023004"/>
    </source>
</evidence>
<keyword evidence="2" id="KW-0479">Metal-binding</keyword>
<gene>
    <name evidence="6" type="ORF">SAMN04488136_12833</name>
</gene>
<sequence>MVDVQRRQFFSHFLQQAKKANSTPRTVPRPPTAVSEDEFIERCDGCGLCAEHCPNHIITIANDLAQLDLELSSCSHCSQCKIVCSTGALNSPVSDCLLRPTVTSTCNPHMAMYCAECRDSCPTLAITIEPNQPPSIDAVRCNGCNLCRTQCPTSAIEMSIVQKL</sequence>
<evidence type="ECO:0000313" key="6">
    <source>
        <dbReference type="EMBL" id="SDH76675.1"/>
    </source>
</evidence>
<evidence type="ECO:0000256" key="1">
    <source>
        <dbReference type="ARBA" id="ARBA00022485"/>
    </source>
</evidence>
<dbReference type="InterPro" id="IPR017896">
    <property type="entry name" value="4Fe4S_Fe-S-bd"/>
</dbReference>